<comment type="caution">
    <text evidence="1">The sequence shown here is derived from an EMBL/GenBank/DDBJ whole genome shotgun (WGS) entry which is preliminary data.</text>
</comment>
<dbReference type="Gene3D" id="3.30.70.1230">
    <property type="entry name" value="Nucleotide cyclase"/>
    <property type="match status" value="1"/>
</dbReference>
<feature type="non-terminal residue" evidence="1">
    <location>
        <position position="211"/>
    </location>
</feature>
<proteinExistence type="predicted"/>
<evidence type="ECO:0000313" key="1">
    <source>
        <dbReference type="EMBL" id="MFD0853575.1"/>
    </source>
</evidence>
<keyword evidence="2" id="KW-1185">Reference proteome</keyword>
<dbReference type="EMBL" id="JBHTIR010002283">
    <property type="protein sequence ID" value="MFD0853575.1"/>
    <property type="molecule type" value="Genomic_DNA"/>
</dbReference>
<gene>
    <name evidence="1" type="ORF">ACFQ07_15165</name>
</gene>
<name>A0ABW3CI27_9ACTN</name>
<dbReference type="Proteomes" id="UP001597083">
    <property type="component" value="Unassembled WGS sequence"/>
</dbReference>
<evidence type="ECO:0000313" key="2">
    <source>
        <dbReference type="Proteomes" id="UP001597083"/>
    </source>
</evidence>
<reference evidence="2" key="1">
    <citation type="journal article" date="2019" name="Int. J. Syst. Evol. Microbiol.">
        <title>The Global Catalogue of Microorganisms (GCM) 10K type strain sequencing project: providing services to taxonomists for standard genome sequencing and annotation.</title>
        <authorList>
            <consortium name="The Broad Institute Genomics Platform"/>
            <consortium name="The Broad Institute Genome Sequencing Center for Infectious Disease"/>
            <person name="Wu L."/>
            <person name="Ma J."/>
        </authorList>
    </citation>
    <scope>NUCLEOTIDE SEQUENCE [LARGE SCALE GENOMIC DNA]</scope>
    <source>
        <strain evidence="2">JCM 31696</strain>
    </source>
</reference>
<accession>A0ABW3CI27</accession>
<protein>
    <recommendedName>
        <fullName evidence="3">Guanylate cyclase domain-containing protein</fullName>
    </recommendedName>
</protein>
<evidence type="ECO:0008006" key="3">
    <source>
        <dbReference type="Google" id="ProtNLM"/>
    </source>
</evidence>
<organism evidence="1 2">
    <name type="scientific">Actinomadura adrarensis</name>
    <dbReference type="NCBI Taxonomy" id="1819600"/>
    <lineage>
        <taxon>Bacteria</taxon>
        <taxon>Bacillati</taxon>
        <taxon>Actinomycetota</taxon>
        <taxon>Actinomycetes</taxon>
        <taxon>Streptosporangiales</taxon>
        <taxon>Thermomonosporaceae</taxon>
        <taxon>Actinomadura</taxon>
    </lineage>
</organism>
<dbReference type="SUPFAM" id="SSF55073">
    <property type="entry name" value="Nucleotide cyclase"/>
    <property type="match status" value="1"/>
</dbReference>
<dbReference type="InterPro" id="IPR029787">
    <property type="entry name" value="Nucleotide_cyclase"/>
</dbReference>
<sequence>MFPTTEPHHHSIFWVDIVDFTKLHRTDLDRYNAHAGMYRALHHAFRRARLPYYAFGNRFRRHWEDRGDGGFWLMWPSIPKSRLVKALPYLASALDTYNRTAAPGATIKLRVVLNAGEVRVHRHGAVGTAMNYSARLLDCDEFAAAFERSGASLGVITPVSFHDEVIRHDPDLGPDEYEHLPIDRASVGGTGPAEAMVRFFRPVADVPGPGG</sequence>